<feature type="transmembrane region" description="Helical" evidence="8">
    <location>
        <begin position="443"/>
        <end position="462"/>
    </location>
</feature>
<organism evidence="10 11">
    <name type="scientific">Colletotrichum orchidophilum</name>
    <dbReference type="NCBI Taxonomy" id="1209926"/>
    <lineage>
        <taxon>Eukaryota</taxon>
        <taxon>Fungi</taxon>
        <taxon>Dikarya</taxon>
        <taxon>Ascomycota</taxon>
        <taxon>Pezizomycotina</taxon>
        <taxon>Sordariomycetes</taxon>
        <taxon>Hypocreomycetidae</taxon>
        <taxon>Glomerellales</taxon>
        <taxon>Glomerellaceae</taxon>
        <taxon>Colletotrichum</taxon>
    </lineage>
</organism>
<evidence type="ECO:0000256" key="4">
    <source>
        <dbReference type="ARBA" id="ARBA00022692"/>
    </source>
</evidence>
<keyword evidence="11" id="KW-1185">Reference proteome</keyword>
<evidence type="ECO:0000313" key="10">
    <source>
        <dbReference type="EMBL" id="OHF02905.1"/>
    </source>
</evidence>
<dbReference type="PANTHER" id="PTHR48022">
    <property type="entry name" value="PLASTIDIC GLUCOSE TRANSPORTER 4"/>
    <property type="match status" value="1"/>
</dbReference>
<accession>A0A1G4BNK4</accession>
<dbReference type="PRINTS" id="PR00171">
    <property type="entry name" value="SUGRTRNSPORT"/>
</dbReference>
<dbReference type="PROSITE" id="PS50850">
    <property type="entry name" value="MFS"/>
    <property type="match status" value="1"/>
</dbReference>
<feature type="transmembrane region" description="Helical" evidence="8">
    <location>
        <begin position="379"/>
        <end position="401"/>
    </location>
</feature>
<dbReference type="InterPro" id="IPR036259">
    <property type="entry name" value="MFS_trans_sf"/>
</dbReference>
<dbReference type="Proteomes" id="UP000176998">
    <property type="component" value="Unassembled WGS sequence"/>
</dbReference>
<dbReference type="EMBL" id="MJBS01000009">
    <property type="protein sequence ID" value="OHF02905.1"/>
    <property type="molecule type" value="Genomic_DNA"/>
</dbReference>
<dbReference type="NCBIfam" id="TIGR00879">
    <property type="entry name" value="SP"/>
    <property type="match status" value="1"/>
</dbReference>
<dbReference type="FunFam" id="1.20.1250.20:FF:000061">
    <property type="entry name" value="MFS sugar transporter"/>
    <property type="match status" value="1"/>
</dbReference>
<dbReference type="OrthoDB" id="6339427at2759"/>
<evidence type="ECO:0000256" key="7">
    <source>
        <dbReference type="RuleBase" id="RU003346"/>
    </source>
</evidence>
<dbReference type="PROSITE" id="PS00216">
    <property type="entry name" value="SUGAR_TRANSPORT_1"/>
    <property type="match status" value="1"/>
</dbReference>
<evidence type="ECO:0000259" key="9">
    <source>
        <dbReference type="PROSITE" id="PS50850"/>
    </source>
</evidence>
<reference evidence="10 11" key="1">
    <citation type="submission" date="2016-09" db="EMBL/GenBank/DDBJ databases">
        <authorList>
            <person name="Capua I."/>
            <person name="De Benedictis P."/>
            <person name="Joannis T."/>
            <person name="Lombin L.H."/>
            <person name="Cattoli G."/>
        </authorList>
    </citation>
    <scope>NUCLEOTIDE SEQUENCE [LARGE SCALE GENOMIC DNA]</scope>
    <source>
        <strain evidence="10 11">IMI 309357</strain>
    </source>
</reference>
<dbReference type="PANTHER" id="PTHR48022:SF26">
    <property type="entry name" value="MAJOR FACILITATOR SUPERFAMILY (MFS) PROFILE DOMAIN-CONTAINING PROTEIN-RELATED"/>
    <property type="match status" value="1"/>
</dbReference>
<sequence length="535" mass="59618">MDMATPVVKPPYFGLRGKSLTYRITFACSVDMLMFGYDQAVFSGVIVTDDFLELHNLVGPEKTRMLSTITAIYDIGCFVGAILAFTIGETLGRTKSILIGTAIMSVGAILMASSYSLAQMFVGRIVLGIGNGVNTATGPIWQTETAPAHWRGKLVMFEMMMNIVGFSLCNWINFGLSYAGGAVAWRFPLAFQFVFIIALFATVPWLPESPRWLLSHGREIDAIQILACLEGKLEDDAFVVSQKEEIQFSIDYEREHNIRWRDLLRPQPEATKPLRRIILGAGTQFMQQSEGINIMSYYMPAVLISAVGLSNELARLLTAVNSLTYLIFACVSVTLVERWGRRGLMLLSTAGQGLAFLVITILLRYGGPGGNRRASEGSIVFFFLYFMAFGLGMLGVPWLYPTEINSIAMRTKGAAFATATNWMANYVIVQITPIGIQELGWKFWIVFTVLNAAFLPVIYLFYPETANRTLEDLDEYYRNGPPLIVMRDKDAIASKRPKEYVDRQEAHVQRVAHGTEVIETVGLRITGVICSIEPW</sequence>
<dbReference type="InterPro" id="IPR005829">
    <property type="entry name" value="Sugar_transporter_CS"/>
</dbReference>
<feature type="transmembrane region" description="Helical" evidence="8">
    <location>
        <begin position="97"/>
        <end position="118"/>
    </location>
</feature>
<comment type="subcellular location">
    <subcellularLocation>
        <location evidence="1">Membrane</location>
        <topology evidence="1">Multi-pass membrane protein</topology>
    </subcellularLocation>
</comment>
<evidence type="ECO:0000256" key="6">
    <source>
        <dbReference type="ARBA" id="ARBA00023136"/>
    </source>
</evidence>
<gene>
    <name evidence="10" type="ORF">CORC01_01663</name>
</gene>
<keyword evidence="4 8" id="KW-0812">Transmembrane</keyword>
<name>A0A1G4BNK4_9PEZI</name>
<protein>
    <recommendedName>
        <fullName evidence="9">Major facilitator superfamily (MFS) profile domain-containing protein</fullName>
    </recommendedName>
</protein>
<dbReference type="Pfam" id="PF00083">
    <property type="entry name" value="Sugar_tr"/>
    <property type="match status" value="1"/>
</dbReference>
<dbReference type="RefSeq" id="XP_022480043.1">
    <property type="nucleotide sequence ID" value="XM_022613317.1"/>
</dbReference>
<evidence type="ECO:0000313" key="11">
    <source>
        <dbReference type="Proteomes" id="UP000176998"/>
    </source>
</evidence>
<feature type="transmembrane region" description="Helical" evidence="8">
    <location>
        <begin position="413"/>
        <end position="431"/>
    </location>
</feature>
<dbReference type="GO" id="GO:0016020">
    <property type="term" value="C:membrane"/>
    <property type="evidence" value="ECO:0007669"/>
    <property type="project" value="UniProtKB-SubCell"/>
</dbReference>
<dbReference type="GO" id="GO:0005351">
    <property type="term" value="F:carbohydrate:proton symporter activity"/>
    <property type="evidence" value="ECO:0007669"/>
    <property type="project" value="TreeGrafter"/>
</dbReference>
<dbReference type="InterPro" id="IPR003663">
    <property type="entry name" value="Sugar/inositol_transpt"/>
</dbReference>
<comment type="caution">
    <text evidence="10">The sequence shown here is derived from an EMBL/GenBank/DDBJ whole genome shotgun (WGS) entry which is preliminary data.</text>
</comment>
<evidence type="ECO:0000256" key="1">
    <source>
        <dbReference type="ARBA" id="ARBA00004141"/>
    </source>
</evidence>
<keyword evidence="6 8" id="KW-0472">Membrane</keyword>
<feature type="domain" description="Major facilitator superfamily (MFS) profile" evidence="9">
    <location>
        <begin position="24"/>
        <end position="466"/>
    </location>
</feature>
<comment type="similarity">
    <text evidence="2 7">Belongs to the major facilitator superfamily. Sugar transporter (TC 2.A.1.1) family.</text>
</comment>
<feature type="transmembrane region" description="Helical" evidence="8">
    <location>
        <begin position="343"/>
        <end position="367"/>
    </location>
</feature>
<evidence type="ECO:0000256" key="2">
    <source>
        <dbReference type="ARBA" id="ARBA00010992"/>
    </source>
</evidence>
<dbReference type="GeneID" id="34554827"/>
<feature type="transmembrane region" description="Helical" evidence="8">
    <location>
        <begin position="316"/>
        <end position="336"/>
    </location>
</feature>
<dbReference type="Gene3D" id="1.20.1250.20">
    <property type="entry name" value="MFS general substrate transporter like domains"/>
    <property type="match status" value="1"/>
</dbReference>
<dbReference type="InterPro" id="IPR020846">
    <property type="entry name" value="MFS_dom"/>
</dbReference>
<dbReference type="InterPro" id="IPR050360">
    <property type="entry name" value="MFS_Sugar_Transporters"/>
</dbReference>
<feature type="transmembrane region" description="Helical" evidence="8">
    <location>
        <begin position="185"/>
        <end position="206"/>
    </location>
</feature>
<evidence type="ECO:0000256" key="8">
    <source>
        <dbReference type="SAM" id="Phobius"/>
    </source>
</evidence>
<dbReference type="SUPFAM" id="SSF103473">
    <property type="entry name" value="MFS general substrate transporter"/>
    <property type="match status" value="1"/>
</dbReference>
<dbReference type="InterPro" id="IPR005828">
    <property type="entry name" value="MFS_sugar_transport-like"/>
</dbReference>
<proteinExistence type="inferred from homology"/>
<evidence type="ECO:0000256" key="5">
    <source>
        <dbReference type="ARBA" id="ARBA00022989"/>
    </source>
</evidence>
<evidence type="ECO:0000256" key="3">
    <source>
        <dbReference type="ARBA" id="ARBA00022448"/>
    </source>
</evidence>
<feature type="transmembrane region" description="Helical" evidence="8">
    <location>
        <begin position="71"/>
        <end position="91"/>
    </location>
</feature>
<dbReference type="AlphaFoldDB" id="A0A1G4BNK4"/>
<feature type="transmembrane region" description="Helical" evidence="8">
    <location>
        <begin position="159"/>
        <end position="179"/>
    </location>
</feature>
<keyword evidence="5 8" id="KW-1133">Transmembrane helix</keyword>
<keyword evidence="3 7" id="KW-0813">Transport</keyword>